<evidence type="ECO:0000313" key="6">
    <source>
        <dbReference type="EMBL" id="MCQ4079935.1"/>
    </source>
</evidence>
<keyword evidence="7" id="KW-1185">Reference proteome</keyword>
<proteinExistence type="predicted"/>
<dbReference type="Pfam" id="PF01734">
    <property type="entry name" value="Patatin"/>
    <property type="match status" value="1"/>
</dbReference>
<dbReference type="InterPro" id="IPR002641">
    <property type="entry name" value="PNPLA_dom"/>
</dbReference>
<feature type="short sequence motif" description="DGA/G" evidence="4">
    <location>
        <begin position="185"/>
        <end position="187"/>
    </location>
</feature>
<evidence type="ECO:0000256" key="2">
    <source>
        <dbReference type="ARBA" id="ARBA00022963"/>
    </source>
</evidence>
<gene>
    <name evidence="6" type="ORF">NGB36_04840</name>
</gene>
<dbReference type="EMBL" id="JANFNG010000002">
    <property type="protein sequence ID" value="MCQ4079935.1"/>
    <property type="molecule type" value="Genomic_DNA"/>
</dbReference>
<evidence type="ECO:0000256" key="1">
    <source>
        <dbReference type="ARBA" id="ARBA00022801"/>
    </source>
</evidence>
<reference evidence="6" key="1">
    <citation type="submission" date="2022-06" db="EMBL/GenBank/DDBJ databases">
        <title>Draft genome sequence of Streptomyces sp. RB6PN25 isolated from peat swamp forest in Thailand.</title>
        <authorList>
            <person name="Duangmal K."/>
            <person name="Klaysubun C."/>
        </authorList>
    </citation>
    <scope>NUCLEOTIDE SEQUENCE</scope>
    <source>
        <strain evidence="6">RB6PN25</strain>
    </source>
</reference>
<evidence type="ECO:0000259" key="5">
    <source>
        <dbReference type="PROSITE" id="PS51635"/>
    </source>
</evidence>
<name>A0ABT1PQH9_9ACTN</name>
<feature type="active site" description="Proton acceptor" evidence="4">
    <location>
        <position position="185"/>
    </location>
</feature>
<protein>
    <submittedName>
        <fullName evidence="6">Patatin-like phospholipase family protein</fullName>
    </submittedName>
</protein>
<dbReference type="InterPro" id="IPR016035">
    <property type="entry name" value="Acyl_Trfase/lysoPLipase"/>
</dbReference>
<dbReference type="Proteomes" id="UP001057702">
    <property type="component" value="Unassembled WGS sequence"/>
</dbReference>
<dbReference type="RefSeq" id="WP_255918795.1">
    <property type="nucleotide sequence ID" value="NZ_JANFNG010000002.1"/>
</dbReference>
<accession>A0ABT1PQH9</accession>
<feature type="active site" description="Nucleophile" evidence="4">
    <location>
        <position position="44"/>
    </location>
</feature>
<sequence length="278" mass="28522">MTAQTALVLGGGGITGVAWEIGMLAGLAEAGVDLRAADVVIGTSAGSVVGAQLRSGMSLDELYERQLAEPKSEIGARIPPALVARVAWAMLAARDPEAVGRNLGRMALAARTVPEAERREVIASRLPVTDWPDRALRTTAVDAHSGEFTVFDSGSGAELVDAVAASCAVPGVWPPVTIGGRRWIDGGVRTVANADLAEGHRRVVVLAPMGRGYGPSAARQVAQLTENGSQAALVVADTAARRAFGRNPLDPARRAAAARAGRAQAAACAQAVAAVWNA</sequence>
<keyword evidence="2 4" id="KW-0442">Lipid degradation</keyword>
<evidence type="ECO:0000256" key="3">
    <source>
        <dbReference type="ARBA" id="ARBA00023098"/>
    </source>
</evidence>
<feature type="short sequence motif" description="GXSXG" evidence="4">
    <location>
        <begin position="42"/>
        <end position="46"/>
    </location>
</feature>
<keyword evidence="1 4" id="KW-0378">Hydrolase</keyword>
<dbReference type="PANTHER" id="PTHR14226">
    <property type="entry name" value="NEUROPATHY TARGET ESTERASE/SWISS CHEESE D.MELANOGASTER"/>
    <property type="match status" value="1"/>
</dbReference>
<dbReference type="PROSITE" id="PS51635">
    <property type="entry name" value="PNPLA"/>
    <property type="match status" value="1"/>
</dbReference>
<feature type="domain" description="PNPLA" evidence="5">
    <location>
        <begin position="8"/>
        <end position="200"/>
    </location>
</feature>
<evidence type="ECO:0000256" key="4">
    <source>
        <dbReference type="PROSITE-ProRule" id="PRU01161"/>
    </source>
</evidence>
<evidence type="ECO:0000313" key="7">
    <source>
        <dbReference type="Proteomes" id="UP001057702"/>
    </source>
</evidence>
<dbReference type="Gene3D" id="3.40.1090.10">
    <property type="entry name" value="Cytosolic phospholipase A2 catalytic domain"/>
    <property type="match status" value="2"/>
</dbReference>
<organism evidence="6 7">
    <name type="scientific">Streptomyces humicola</name>
    <dbReference type="NCBI Taxonomy" id="2953240"/>
    <lineage>
        <taxon>Bacteria</taxon>
        <taxon>Bacillati</taxon>
        <taxon>Actinomycetota</taxon>
        <taxon>Actinomycetes</taxon>
        <taxon>Kitasatosporales</taxon>
        <taxon>Streptomycetaceae</taxon>
        <taxon>Streptomyces</taxon>
    </lineage>
</organism>
<dbReference type="SUPFAM" id="SSF52151">
    <property type="entry name" value="FabD/lysophospholipase-like"/>
    <property type="match status" value="1"/>
</dbReference>
<comment type="caution">
    <text evidence="4">Lacks conserved residue(s) required for the propagation of feature annotation.</text>
</comment>
<dbReference type="PANTHER" id="PTHR14226:SF57">
    <property type="entry name" value="BLR7027 PROTEIN"/>
    <property type="match status" value="1"/>
</dbReference>
<dbReference type="InterPro" id="IPR050301">
    <property type="entry name" value="NTE"/>
</dbReference>
<keyword evidence="3 4" id="KW-0443">Lipid metabolism</keyword>
<comment type="caution">
    <text evidence="6">The sequence shown here is derived from an EMBL/GenBank/DDBJ whole genome shotgun (WGS) entry which is preliminary data.</text>
</comment>